<dbReference type="AlphaFoldDB" id="A0A518BS49"/>
<reference evidence="1 2" key="1">
    <citation type="submission" date="2019-02" db="EMBL/GenBank/DDBJ databases">
        <title>Deep-cultivation of Planctomycetes and their phenomic and genomic characterization uncovers novel biology.</title>
        <authorList>
            <person name="Wiegand S."/>
            <person name="Jogler M."/>
            <person name="Boedeker C."/>
            <person name="Pinto D."/>
            <person name="Vollmers J."/>
            <person name="Rivas-Marin E."/>
            <person name="Kohn T."/>
            <person name="Peeters S.H."/>
            <person name="Heuer A."/>
            <person name="Rast P."/>
            <person name="Oberbeckmann S."/>
            <person name="Bunk B."/>
            <person name="Jeske O."/>
            <person name="Meyerdierks A."/>
            <person name="Storesund J.E."/>
            <person name="Kallscheuer N."/>
            <person name="Luecker S."/>
            <person name="Lage O.M."/>
            <person name="Pohl T."/>
            <person name="Merkel B.J."/>
            <person name="Hornburger P."/>
            <person name="Mueller R.-W."/>
            <person name="Bruemmer F."/>
            <person name="Labrenz M."/>
            <person name="Spormann A.M."/>
            <person name="Op den Camp H."/>
            <person name="Overmann J."/>
            <person name="Amann R."/>
            <person name="Jetten M.S.M."/>
            <person name="Mascher T."/>
            <person name="Medema M.H."/>
            <person name="Devos D.P."/>
            <person name="Kaster A.-K."/>
            <person name="Ovreas L."/>
            <person name="Rohde M."/>
            <person name="Galperin M.Y."/>
            <person name="Jogler C."/>
        </authorList>
    </citation>
    <scope>NUCLEOTIDE SEQUENCE [LARGE SCALE GENOMIC DNA]</scope>
    <source>
        <strain evidence="1 2">Pla133</strain>
    </source>
</reference>
<dbReference type="Pfam" id="PF08843">
    <property type="entry name" value="AbiEii"/>
    <property type="match status" value="1"/>
</dbReference>
<proteinExistence type="predicted"/>
<keyword evidence="2" id="KW-1185">Reference proteome</keyword>
<evidence type="ECO:0000313" key="2">
    <source>
        <dbReference type="Proteomes" id="UP000316921"/>
    </source>
</evidence>
<name>A0A518BS49_9BACT</name>
<sequence length="163" mass="17279">MSRSRLSPLQLRVLRALADAEPLQPGATFHRCRVAHGDDSVVVDLVADPVATVEVPVVGAIDGVPVRVDTPHEILVNNLCALLSRSEVRDLVDARVLLASGGDLDRAVRDAPTKDGGFSALVLADVLRGFPLQAAELDPSLLEGHAAFRDDLVTRLLRGSVPG</sequence>
<dbReference type="InterPro" id="IPR014942">
    <property type="entry name" value="AbiEii"/>
</dbReference>
<protein>
    <submittedName>
        <fullName evidence="1">Uncharacterized protein</fullName>
    </submittedName>
</protein>
<dbReference type="KEGG" id="pbap:Pla133_49120"/>
<accession>A0A518BS49</accession>
<evidence type="ECO:0000313" key="1">
    <source>
        <dbReference type="EMBL" id="QDU69790.1"/>
    </source>
</evidence>
<dbReference type="RefSeq" id="WP_145070022.1">
    <property type="nucleotide sequence ID" value="NZ_CP036287.1"/>
</dbReference>
<dbReference type="Proteomes" id="UP000316921">
    <property type="component" value="Chromosome"/>
</dbReference>
<dbReference type="EMBL" id="CP036287">
    <property type="protein sequence ID" value="QDU69790.1"/>
    <property type="molecule type" value="Genomic_DNA"/>
</dbReference>
<organism evidence="1 2">
    <name type="scientific">Engelhardtia mirabilis</name>
    <dbReference type="NCBI Taxonomy" id="2528011"/>
    <lineage>
        <taxon>Bacteria</taxon>
        <taxon>Pseudomonadati</taxon>
        <taxon>Planctomycetota</taxon>
        <taxon>Planctomycetia</taxon>
        <taxon>Planctomycetia incertae sedis</taxon>
        <taxon>Engelhardtia</taxon>
    </lineage>
</organism>
<gene>
    <name evidence="1" type="ORF">Pla133_49120</name>
</gene>